<keyword evidence="2 6" id="KW-0812">Transmembrane</keyword>
<evidence type="ECO:0000256" key="6">
    <source>
        <dbReference type="SAM" id="Phobius"/>
    </source>
</evidence>
<dbReference type="GO" id="GO:0005886">
    <property type="term" value="C:plasma membrane"/>
    <property type="evidence" value="ECO:0007669"/>
    <property type="project" value="InterPro"/>
</dbReference>
<organism evidence="8 9">
    <name type="scientific">Neisseria wadsworthii 9715</name>
    <dbReference type="NCBI Taxonomy" id="1030841"/>
    <lineage>
        <taxon>Bacteria</taxon>
        <taxon>Pseudomonadati</taxon>
        <taxon>Pseudomonadota</taxon>
        <taxon>Betaproteobacteria</taxon>
        <taxon>Neisseriales</taxon>
        <taxon>Neisseriaceae</taxon>
        <taxon>Neisseria</taxon>
    </lineage>
</organism>
<dbReference type="Proteomes" id="UP000005336">
    <property type="component" value="Unassembled WGS sequence"/>
</dbReference>
<dbReference type="PATRIC" id="fig|1030841.3.peg.934"/>
<gene>
    <name evidence="8" type="ORF">HMPREF9370_0950</name>
</gene>
<protein>
    <recommendedName>
        <fullName evidence="7">Lipopolysaccharide assembly protein A domain-containing protein</fullName>
    </recommendedName>
</protein>
<feature type="compositionally biased region" description="Basic and acidic residues" evidence="5">
    <location>
        <begin position="113"/>
        <end position="122"/>
    </location>
</feature>
<evidence type="ECO:0000259" key="7">
    <source>
        <dbReference type="Pfam" id="PF06305"/>
    </source>
</evidence>
<dbReference type="HOGENOM" id="CLU_160072_1_1_4"/>
<feature type="region of interest" description="Disordered" evidence="5">
    <location>
        <begin position="98"/>
        <end position="122"/>
    </location>
</feature>
<evidence type="ECO:0000256" key="4">
    <source>
        <dbReference type="ARBA" id="ARBA00023136"/>
    </source>
</evidence>
<keyword evidence="3 6" id="KW-1133">Transmembrane helix</keyword>
<evidence type="ECO:0000256" key="5">
    <source>
        <dbReference type="SAM" id="MobiDB-lite"/>
    </source>
</evidence>
<evidence type="ECO:0000256" key="3">
    <source>
        <dbReference type="ARBA" id="ARBA00022989"/>
    </source>
</evidence>
<comment type="caution">
    <text evidence="8">The sequence shown here is derived from an EMBL/GenBank/DDBJ whole genome shotgun (WGS) entry which is preliminary data.</text>
</comment>
<dbReference type="STRING" id="1030841.HMPREF9370_0950"/>
<dbReference type="InterPro" id="IPR010445">
    <property type="entry name" value="LapA_dom"/>
</dbReference>
<name>G4CPE0_9NEIS</name>
<evidence type="ECO:0000256" key="2">
    <source>
        <dbReference type="ARBA" id="ARBA00022692"/>
    </source>
</evidence>
<sequence>MRQLDPERIMKFISLIFKILILIVFLILAVNNLQKVPFFYLPAQQIDLPLIALLFSFFVIGAVFGVLAMFGRLLTLRSENNRLRREVEKTARISVQDLYAPPPLPHNPAPVAETHKKEAETK</sequence>
<evidence type="ECO:0000313" key="8">
    <source>
        <dbReference type="EMBL" id="EGZ48054.1"/>
    </source>
</evidence>
<keyword evidence="4 6" id="KW-0472">Membrane</keyword>
<dbReference type="AlphaFoldDB" id="G4CPE0"/>
<feature type="transmembrane region" description="Helical" evidence="6">
    <location>
        <begin position="50"/>
        <end position="75"/>
    </location>
</feature>
<dbReference type="Pfam" id="PF06305">
    <property type="entry name" value="LapA_dom"/>
    <property type="match status" value="1"/>
</dbReference>
<feature type="domain" description="Lipopolysaccharide assembly protein A" evidence="7">
    <location>
        <begin position="32"/>
        <end position="90"/>
    </location>
</feature>
<keyword evidence="9" id="KW-1185">Reference proteome</keyword>
<evidence type="ECO:0000256" key="1">
    <source>
        <dbReference type="ARBA" id="ARBA00022475"/>
    </source>
</evidence>
<evidence type="ECO:0000313" key="9">
    <source>
        <dbReference type="Proteomes" id="UP000005336"/>
    </source>
</evidence>
<keyword evidence="1" id="KW-1003">Cell membrane</keyword>
<dbReference type="EMBL" id="AGAZ01000036">
    <property type="protein sequence ID" value="EGZ48054.1"/>
    <property type="molecule type" value="Genomic_DNA"/>
</dbReference>
<feature type="transmembrane region" description="Helical" evidence="6">
    <location>
        <begin position="12"/>
        <end position="30"/>
    </location>
</feature>
<reference evidence="8 9" key="1">
    <citation type="submission" date="2011-06" db="EMBL/GenBank/DDBJ databases">
        <authorList>
            <person name="Muzny D."/>
            <person name="Qin X."/>
            <person name="Deng J."/>
            <person name="Jiang H."/>
            <person name="Liu Y."/>
            <person name="Qu J."/>
            <person name="Song X.-Z."/>
            <person name="Zhang L."/>
            <person name="Thornton R."/>
            <person name="Coyle M."/>
            <person name="Francisco L."/>
            <person name="Jackson L."/>
            <person name="Javaid M."/>
            <person name="Korchina V."/>
            <person name="Kovar C."/>
            <person name="Mata R."/>
            <person name="Mathew T."/>
            <person name="Ngo R."/>
            <person name="Nguyen L."/>
            <person name="Nguyen N."/>
            <person name="Okwuonu G."/>
            <person name="Ongeri F."/>
            <person name="Pham C."/>
            <person name="Simmons D."/>
            <person name="Wilczek-Boney K."/>
            <person name="Hale W."/>
            <person name="Jakkamsetti A."/>
            <person name="Pham P."/>
            <person name="Ruth R."/>
            <person name="San Lucas F."/>
            <person name="Warren J."/>
            <person name="Zhang J."/>
            <person name="Zhao Z."/>
            <person name="Zhou C."/>
            <person name="Zhu D."/>
            <person name="Lee S."/>
            <person name="Bess C."/>
            <person name="Blankenburg K."/>
            <person name="Forbes L."/>
            <person name="Fu Q."/>
            <person name="Gubbala S."/>
            <person name="Hirani K."/>
            <person name="Jayaseelan J.C."/>
            <person name="Lara F."/>
            <person name="Munidasa M."/>
            <person name="Palculict T."/>
            <person name="Patil S."/>
            <person name="Pu L.-L."/>
            <person name="Saada N."/>
            <person name="Tang L."/>
            <person name="Weissenberger G."/>
            <person name="Zhu Y."/>
            <person name="Hemphill L."/>
            <person name="Shang Y."/>
            <person name="Youmans B."/>
            <person name="Ayvaz T."/>
            <person name="Ross M."/>
            <person name="Santibanez J."/>
            <person name="Aqrawi P."/>
            <person name="Gross S."/>
            <person name="Joshi V."/>
            <person name="Fowler G."/>
            <person name="Nazareth L."/>
            <person name="Reid J."/>
            <person name="Worley K."/>
            <person name="Petrosino J."/>
            <person name="Highlander S."/>
            <person name="Gibbs R."/>
        </authorList>
    </citation>
    <scope>NUCLEOTIDE SEQUENCE [LARGE SCALE GENOMIC DNA]</scope>
    <source>
        <strain evidence="8 9">9715</strain>
    </source>
</reference>
<proteinExistence type="predicted"/>
<accession>G4CPE0</accession>